<sequence>MAVNGTSTAQFDSTSTIPFWRDGQQQTSPLTFDVLSPLDNEFLYKASAADQEYVEAAIESARQAFPLWSSTRPAARRAIFLRAAELFRQRQSELKGYSFRETGQASDFHNFEYGATVDICESIAGLIQPASESASPVINDGSALLVKEPYGVVLAISPWNAPYVLGLRAVLTPLAMGNTVIFKGPEAAPATSWAIADVLHKAGLPAGCLNTIYHRPSDASIITSTLIAHPAIRKINFTGSTRVGGILGSLAGRYLKPVVLELGGKASAIICDDANIENAALQCAVGAFLHAGQICMSTERIIVNAKVVDSFRAAFKTATSKIYSEQGQGTSGQLFSSFSVQNNKKLIDDAISKGGSALYGDPTHVETSSTKMRPVALEFVDSSMDIYYKESFGPTVSVIVVDSDDEAVAVANDTEYGLSSAVFTEDLRRGLHIARQIQSGAVHINAMTVHDESMLPHGGFKNSGFGRFNGLDGLREWVQTKVITWKN</sequence>
<name>A0AAV9NQD1_9EURO</name>
<evidence type="ECO:0000256" key="1">
    <source>
        <dbReference type="ARBA" id="ARBA00023002"/>
    </source>
</evidence>
<accession>A0AAV9NQD1</accession>
<proteinExistence type="predicted"/>
<evidence type="ECO:0000313" key="3">
    <source>
        <dbReference type="EMBL" id="KAK5064360.1"/>
    </source>
</evidence>
<dbReference type="GeneID" id="89968415"/>
<dbReference type="InterPro" id="IPR016162">
    <property type="entry name" value="Ald_DH_N"/>
</dbReference>
<protein>
    <recommendedName>
        <fullName evidence="2">Aldehyde dehydrogenase domain-containing protein</fullName>
    </recommendedName>
</protein>
<dbReference type="InterPro" id="IPR050740">
    <property type="entry name" value="Aldehyde_DH_Superfamily"/>
</dbReference>
<dbReference type="InterPro" id="IPR015590">
    <property type="entry name" value="Aldehyde_DH_dom"/>
</dbReference>
<dbReference type="GO" id="GO:0009450">
    <property type="term" value="P:gamma-aminobutyric acid catabolic process"/>
    <property type="evidence" value="ECO:0007669"/>
    <property type="project" value="TreeGrafter"/>
</dbReference>
<evidence type="ECO:0000313" key="4">
    <source>
        <dbReference type="Proteomes" id="UP001358417"/>
    </source>
</evidence>
<dbReference type="Pfam" id="PF00171">
    <property type="entry name" value="Aldedh"/>
    <property type="match status" value="1"/>
</dbReference>
<dbReference type="AlphaFoldDB" id="A0AAV9NQD1"/>
<feature type="domain" description="Aldehyde dehydrogenase" evidence="2">
    <location>
        <begin position="30"/>
        <end position="483"/>
    </location>
</feature>
<dbReference type="SUPFAM" id="SSF53720">
    <property type="entry name" value="ALDH-like"/>
    <property type="match status" value="1"/>
</dbReference>
<dbReference type="Proteomes" id="UP001358417">
    <property type="component" value="Unassembled WGS sequence"/>
</dbReference>
<dbReference type="InterPro" id="IPR016161">
    <property type="entry name" value="Ald_DH/histidinol_DH"/>
</dbReference>
<keyword evidence="4" id="KW-1185">Reference proteome</keyword>
<dbReference type="InterPro" id="IPR016163">
    <property type="entry name" value="Ald_DH_C"/>
</dbReference>
<dbReference type="PANTHER" id="PTHR43353:SF6">
    <property type="entry name" value="CYTOPLASMIC ALDEHYDE DEHYDROGENASE (EUROFUNG)"/>
    <property type="match status" value="1"/>
</dbReference>
<reference evidence="3 4" key="1">
    <citation type="submission" date="2023-08" db="EMBL/GenBank/DDBJ databases">
        <title>Black Yeasts Isolated from many extreme environments.</title>
        <authorList>
            <person name="Coleine C."/>
            <person name="Stajich J.E."/>
            <person name="Selbmann L."/>
        </authorList>
    </citation>
    <scope>NUCLEOTIDE SEQUENCE [LARGE SCALE GENOMIC DNA]</scope>
    <source>
        <strain evidence="3 4">CCFEE 5792</strain>
    </source>
</reference>
<comment type="caution">
    <text evidence="3">The sequence shown here is derived from an EMBL/GenBank/DDBJ whole genome shotgun (WGS) entry which is preliminary data.</text>
</comment>
<dbReference type="EMBL" id="JAVRRD010000001">
    <property type="protein sequence ID" value="KAK5064360.1"/>
    <property type="molecule type" value="Genomic_DNA"/>
</dbReference>
<dbReference type="GO" id="GO:0004777">
    <property type="term" value="F:succinate-semialdehyde dehydrogenase (NAD+) activity"/>
    <property type="evidence" value="ECO:0007669"/>
    <property type="project" value="TreeGrafter"/>
</dbReference>
<gene>
    <name evidence="3" type="ORF">LTR84_000193</name>
</gene>
<evidence type="ECO:0000259" key="2">
    <source>
        <dbReference type="Pfam" id="PF00171"/>
    </source>
</evidence>
<dbReference type="Gene3D" id="3.40.309.10">
    <property type="entry name" value="Aldehyde Dehydrogenase, Chain A, domain 2"/>
    <property type="match status" value="1"/>
</dbReference>
<dbReference type="RefSeq" id="XP_064711684.1">
    <property type="nucleotide sequence ID" value="XM_064843824.1"/>
</dbReference>
<organism evidence="3 4">
    <name type="scientific">Exophiala bonariae</name>
    <dbReference type="NCBI Taxonomy" id="1690606"/>
    <lineage>
        <taxon>Eukaryota</taxon>
        <taxon>Fungi</taxon>
        <taxon>Dikarya</taxon>
        <taxon>Ascomycota</taxon>
        <taxon>Pezizomycotina</taxon>
        <taxon>Eurotiomycetes</taxon>
        <taxon>Chaetothyriomycetidae</taxon>
        <taxon>Chaetothyriales</taxon>
        <taxon>Herpotrichiellaceae</taxon>
        <taxon>Exophiala</taxon>
    </lineage>
</organism>
<dbReference type="CDD" id="cd07105">
    <property type="entry name" value="ALDH_SaliADH"/>
    <property type="match status" value="1"/>
</dbReference>
<dbReference type="PANTHER" id="PTHR43353">
    <property type="entry name" value="SUCCINATE-SEMIALDEHYDE DEHYDROGENASE, MITOCHONDRIAL"/>
    <property type="match status" value="1"/>
</dbReference>
<keyword evidence="1" id="KW-0560">Oxidoreductase</keyword>
<dbReference type="Gene3D" id="3.40.605.10">
    <property type="entry name" value="Aldehyde Dehydrogenase, Chain A, domain 1"/>
    <property type="match status" value="1"/>
</dbReference>